<dbReference type="EC" id="6.3.1.2" evidence="3"/>
<keyword evidence="6" id="KW-0547">Nucleotide-binding</keyword>
<proteinExistence type="inferred from homology"/>
<evidence type="ECO:0000256" key="7">
    <source>
        <dbReference type="ARBA" id="ARBA00022840"/>
    </source>
</evidence>
<protein>
    <recommendedName>
        <fullName evidence="3">glutamine synthetase</fullName>
        <ecNumber evidence="3">6.3.1.2</ecNumber>
    </recommendedName>
</protein>
<evidence type="ECO:0000313" key="12">
    <source>
        <dbReference type="WBParaSite" id="Pan_g3276.t1"/>
    </source>
</evidence>
<evidence type="ECO:0000256" key="5">
    <source>
        <dbReference type="ARBA" id="ARBA00022598"/>
    </source>
</evidence>
<evidence type="ECO:0000256" key="1">
    <source>
        <dbReference type="ARBA" id="ARBA00004496"/>
    </source>
</evidence>
<evidence type="ECO:0000256" key="4">
    <source>
        <dbReference type="ARBA" id="ARBA00022490"/>
    </source>
</evidence>
<accession>A0A7E4ZYL5</accession>
<dbReference type="InterPro" id="IPR014746">
    <property type="entry name" value="Gln_synth/guanido_kin_cat_dom"/>
</dbReference>
<dbReference type="GO" id="GO:0004356">
    <property type="term" value="F:glutamine synthetase activity"/>
    <property type="evidence" value="ECO:0007669"/>
    <property type="project" value="UniProtKB-EC"/>
</dbReference>
<dbReference type="SMART" id="SM01230">
    <property type="entry name" value="Gln-synt_C"/>
    <property type="match status" value="1"/>
</dbReference>
<dbReference type="InterPro" id="IPR008146">
    <property type="entry name" value="Gln_synth_cat_dom"/>
</dbReference>
<comment type="subcellular location">
    <subcellularLocation>
        <location evidence="1">Cytoplasm</location>
    </subcellularLocation>
</comment>
<dbReference type="FunFam" id="3.30.590.10:FF:000011">
    <property type="entry name" value="Glutamine synthetase"/>
    <property type="match status" value="1"/>
</dbReference>
<dbReference type="GO" id="GO:0005737">
    <property type="term" value="C:cytoplasm"/>
    <property type="evidence" value="ECO:0007669"/>
    <property type="project" value="UniProtKB-SubCell"/>
</dbReference>
<evidence type="ECO:0000256" key="8">
    <source>
        <dbReference type="PROSITE-ProRule" id="PRU01331"/>
    </source>
</evidence>
<dbReference type="WBParaSite" id="Pan_g3276.t1">
    <property type="protein sequence ID" value="Pan_g3276.t1"/>
    <property type="gene ID" value="Pan_g3276"/>
</dbReference>
<evidence type="ECO:0000313" key="11">
    <source>
        <dbReference type="Proteomes" id="UP000492821"/>
    </source>
</evidence>
<evidence type="ECO:0000259" key="10">
    <source>
        <dbReference type="PROSITE" id="PS51987"/>
    </source>
</evidence>
<evidence type="ECO:0000256" key="2">
    <source>
        <dbReference type="ARBA" id="ARBA00009897"/>
    </source>
</evidence>
<keyword evidence="4" id="KW-0963">Cytoplasm</keyword>
<dbReference type="SUPFAM" id="SSF54368">
    <property type="entry name" value="Glutamine synthetase, N-terminal domain"/>
    <property type="match status" value="1"/>
</dbReference>
<organism evidence="11 12">
    <name type="scientific">Panagrellus redivivus</name>
    <name type="common">Microworm</name>
    <dbReference type="NCBI Taxonomy" id="6233"/>
    <lineage>
        <taxon>Eukaryota</taxon>
        <taxon>Metazoa</taxon>
        <taxon>Ecdysozoa</taxon>
        <taxon>Nematoda</taxon>
        <taxon>Chromadorea</taxon>
        <taxon>Rhabditida</taxon>
        <taxon>Tylenchina</taxon>
        <taxon>Panagrolaimomorpha</taxon>
        <taxon>Panagrolaimoidea</taxon>
        <taxon>Panagrolaimidae</taxon>
        <taxon>Panagrellus</taxon>
    </lineage>
</organism>
<dbReference type="Gene3D" id="3.30.590.10">
    <property type="entry name" value="Glutamine synthetase/guanido kinase, catalytic domain"/>
    <property type="match status" value="1"/>
</dbReference>
<dbReference type="PANTHER" id="PTHR20852:SF96">
    <property type="entry name" value="GLUTAMINE SYNTHETASE-RELATED"/>
    <property type="match status" value="1"/>
</dbReference>
<dbReference type="PANTHER" id="PTHR20852">
    <property type="entry name" value="GLUTAMINE SYNTHETASE"/>
    <property type="match status" value="1"/>
</dbReference>
<dbReference type="InterPro" id="IPR036651">
    <property type="entry name" value="Gln_synt_N_sf"/>
</dbReference>
<comment type="similarity">
    <text evidence="2 8 9">Belongs to the glutamine synthetase family.</text>
</comment>
<evidence type="ECO:0000256" key="6">
    <source>
        <dbReference type="ARBA" id="ARBA00022741"/>
    </source>
</evidence>
<sequence length="373" mass="42328">MAALLLRRVSRQFSSHTARNMGTFTTVPPHPTKCQATYIFLNGYGEICSRTRTLDAVPTNIEDYPSLAWGWKTKTGIIKDFYMKPVADYPDPFTGGLNRLTLCETYDDNMEPTFNNHRYECKRILDTVAHEDVWFGVEQEYLLVDRHHKPLGWPKEGFNEFHGSFYCGVGANRAFGREIVEEHYRACLQAGLLISGTNSEVTPSQWEFQIGPCEGIAMGDQLWMARYLLHRITEAHNVIASLEPSPENTGFWSGAGCHTNVSTKKTRDQGGLIELQKLVAKLGEHHAEDLASYDMNGGKDNVRRLENMHLNNEFTWGIGDRYASVRIPQHCAVAGKGYFEDRRPASNCDPYLVISTIASRCFHEEKILFHLNN</sequence>
<reference evidence="11" key="1">
    <citation type="journal article" date="2013" name="Genetics">
        <title>The draft genome and transcriptome of Panagrellus redivivus are shaped by the harsh demands of a free-living lifestyle.</title>
        <authorList>
            <person name="Srinivasan J."/>
            <person name="Dillman A.R."/>
            <person name="Macchietto M.G."/>
            <person name="Heikkinen L."/>
            <person name="Lakso M."/>
            <person name="Fracchia K.M."/>
            <person name="Antoshechkin I."/>
            <person name="Mortazavi A."/>
            <person name="Wong G."/>
            <person name="Sternberg P.W."/>
        </authorList>
    </citation>
    <scope>NUCLEOTIDE SEQUENCE [LARGE SCALE GENOMIC DNA]</scope>
    <source>
        <strain evidence="11">MT8872</strain>
    </source>
</reference>
<keyword evidence="5" id="KW-0436">Ligase</keyword>
<reference evidence="12" key="2">
    <citation type="submission" date="2020-10" db="UniProtKB">
        <authorList>
            <consortium name="WormBaseParasite"/>
        </authorList>
    </citation>
    <scope>IDENTIFICATION</scope>
</reference>
<dbReference type="GO" id="GO:0005524">
    <property type="term" value="F:ATP binding"/>
    <property type="evidence" value="ECO:0007669"/>
    <property type="project" value="UniProtKB-KW"/>
</dbReference>
<dbReference type="InterPro" id="IPR050292">
    <property type="entry name" value="Glutamine_Synthetase"/>
</dbReference>
<evidence type="ECO:0000256" key="9">
    <source>
        <dbReference type="RuleBase" id="RU000384"/>
    </source>
</evidence>
<dbReference type="AlphaFoldDB" id="A0A7E4ZYL5"/>
<dbReference type="Gene3D" id="3.10.20.70">
    <property type="entry name" value="Glutamine synthetase, N-terminal domain"/>
    <property type="match status" value="1"/>
</dbReference>
<dbReference type="GO" id="GO:0006542">
    <property type="term" value="P:glutamine biosynthetic process"/>
    <property type="evidence" value="ECO:0007669"/>
    <property type="project" value="InterPro"/>
</dbReference>
<dbReference type="Proteomes" id="UP000492821">
    <property type="component" value="Unassembled WGS sequence"/>
</dbReference>
<evidence type="ECO:0000256" key="3">
    <source>
        <dbReference type="ARBA" id="ARBA00012937"/>
    </source>
</evidence>
<dbReference type="SUPFAM" id="SSF55931">
    <property type="entry name" value="Glutamine synthetase/guanido kinase"/>
    <property type="match status" value="1"/>
</dbReference>
<dbReference type="Pfam" id="PF00120">
    <property type="entry name" value="Gln-synt_C"/>
    <property type="match status" value="1"/>
</dbReference>
<feature type="domain" description="GS catalytic" evidence="10">
    <location>
        <begin position="117"/>
        <end position="373"/>
    </location>
</feature>
<name>A0A7E4ZYL5_PANRE</name>
<dbReference type="PROSITE" id="PS51987">
    <property type="entry name" value="GS_CATALYTIC"/>
    <property type="match status" value="1"/>
</dbReference>
<keyword evidence="11" id="KW-1185">Reference proteome</keyword>
<keyword evidence="7" id="KW-0067">ATP-binding</keyword>